<dbReference type="EMBL" id="BAABGY010000007">
    <property type="protein sequence ID" value="GAA4329751.1"/>
    <property type="molecule type" value="Genomic_DNA"/>
</dbReference>
<evidence type="ECO:0000313" key="3">
    <source>
        <dbReference type="Proteomes" id="UP001501725"/>
    </source>
</evidence>
<protein>
    <submittedName>
        <fullName evidence="2">Uncharacterized protein</fullName>
    </submittedName>
</protein>
<dbReference type="RefSeq" id="WP_345255569.1">
    <property type="nucleotide sequence ID" value="NZ_BAABGY010000007.1"/>
</dbReference>
<comment type="caution">
    <text evidence="2">The sequence shown here is derived from an EMBL/GenBank/DDBJ whole genome shotgun (WGS) entry which is preliminary data.</text>
</comment>
<proteinExistence type="predicted"/>
<sequence>MVQTDLAQLTSETAEWRQILRNYREEFQECKKLLQDNCRESPRDQLVDIEHFDNQFHIQLVNIHDLKQAIKQHERRVDFEKARPDGVGNDTYTEHERLLDAFLVLENRLQQLRSEFRDFINATNC</sequence>
<gene>
    <name evidence="2" type="ORF">GCM10023184_20560</name>
</gene>
<keyword evidence="1" id="KW-0175">Coiled coil</keyword>
<reference evidence="3" key="1">
    <citation type="journal article" date="2019" name="Int. J. Syst. Evol. Microbiol.">
        <title>The Global Catalogue of Microorganisms (GCM) 10K type strain sequencing project: providing services to taxonomists for standard genome sequencing and annotation.</title>
        <authorList>
            <consortium name="The Broad Institute Genomics Platform"/>
            <consortium name="The Broad Institute Genome Sequencing Center for Infectious Disease"/>
            <person name="Wu L."/>
            <person name="Ma J."/>
        </authorList>
    </citation>
    <scope>NUCLEOTIDE SEQUENCE [LARGE SCALE GENOMIC DNA]</scope>
    <source>
        <strain evidence="3">JCM 17919</strain>
    </source>
</reference>
<evidence type="ECO:0000256" key="1">
    <source>
        <dbReference type="SAM" id="Coils"/>
    </source>
</evidence>
<accession>A0ABP8GTJ3</accession>
<organism evidence="2 3">
    <name type="scientific">Flaviaesturariibacter amylovorans</name>
    <dbReference type="NCBI Taxonomy" id="1084520"/>
    <lineage>
        <taxon>Bacteria</taxon>
        <taxon>Pseudomonadati</taxon>
        <taxon>Bacteroidota</taxon>
        <taxon>Chitinophagia</taxon>
        <taxon>Chitinophagales</taxon>
        <taxon>Chitinophagaceae</taxon>
        <taxon>Flaviaestuariibacter</taxon>
    </lineage>
</organism>
<keyword evidence="3" id="KW-1185">Reference proteome</keyword>
<evidence type="ECO:0000313" key="2">
    <source>
        <dbReference type="EMBL" id="GAA4329751.1"/>
    </source>
</evidence>
<dbReference type="Proteomes" id="UP001501725">
    <property type="component" value="Unassembled WGS sequence"/>
</dbReference>
<feature type="coiled-coil region" evidence="1">
    <location>
        <begin position="63"/>
        <end position="115"/>
    </location>
</feature>
<name>A0ABP8GTJ3_9BACT</name>